<dbReference type="Pfam" id="PF02713">
    <property type="entry name" value="DUF220"/>
    <property type="match status" value="1"/>
</dbReference>
<accession>A0ABC8LSW0</accession>
<dbReference type="EMBL" id="CAKOAT010730709">
    <property type="protein sequence ID" value="CAH8386922.1"/>
    <property type="molecule type" value="Genomic_DNA"/>
</dbReference>
<organism evidence="3 4">
    <name type="scientific">Eruca vesicaria subsp. sativa</name>
    <name type="common">Garden rocket</name>
    <name type="synonym">Eruca sativa</name>
    <dbReference type="NCBI Taxonomy" id="29727"/>
    <lineage>
        <taxon>Eukaryota</taxon>
        <taxon>Viridiplantae</taxon>
        <taxon>Streptophyta</taxon>
        <taxon>Embryophyta</taxon>
        <taxon>Tracheophyta</taxon>
        <taxon>Spermatophyta</taxon>
        <taxon>Magnoliopsida</taxon>
        <taxon>eudicotyledons</taxon>
        <taxon>Gunneridae</taxon>
        <taxon>Pentapetalae</taxon>
        <taxon>rosids</taxon>
        <taxon>malvids</taxon>
        <taxon>Brassicales</taxon>
        <taxon>Brassicaceae</taxon>
        <taxon>Brassiceae</taxon>
        <taxon>Eruca</taxon>
    </lineage>
</organism>
<reference evidence="3 4" key="1">
    <citation type="submission" date="2022-03" db="EMBL/GenBank/DDBJ databases">
        <authorList>
            <person name="Macdonald S."/>
            <person name="Ahmed S."/>
            <person name="Newling K."/>
        </authorList>
    </citation>
    <scope>NUCLEOTIDE SEQUENCE [LARGE SCALE GENOMIC DNA]</scope>
</reference>
<evidence type="ECO:0000313" key="4">
    <source>
        <dbReference type="Proteomes" id="UP001642260"/>
    </source>
</evidence>
<feature type="region of interest" description="Disordered" evidence="1">
    <location>
        <begin position="12"/>
        <end position="44"/>
    </location>
</feature>
<evidence type="ECO:0000259" key="2">
    <source>
        <dbReference type="Pfam" id="PF02713"/>
    </source>
</evidence>
<keyword evidence="4" id="KW-1185">Reference proteome</keyword>
<proteinExistence type="predicted"/>
<sequence length="224" mass="25924">MGIFPGFGVWINQNNQQPPKAESKKPKNVKSKPGSEINTNAESEGTKKQLKLWKAYERKIVWQQDITPEVKGIESSKVHRDNGRDEKVVVVKKIAPWKFLRWKGEMPIDLVFNENRKDLIISYKTPKKGVMHMERFLGQLQIKPWYVDSDKYCTAREPKNAEEYRKCSGGKGLLASNLTLDQVYMPMSPLDKPPFSWYIQRVITEKTKSLMEELQIRGAVIRSV</sequence>
<dbReference type="PANTHER" id="PTHR31385:SF3">
    <property type="entry name" value="F5O8.22 PROTEIN"/>
    <property type="match status" value="1"/>
</dbReference>
<name>A0ABC8LSW0_ERUVS</name>
<evidence type="ECO:0000256" key="1">
    <source>
        <dbReference type="SAM" id="MobiDB-lite"/>
    </source>
</evidence>
<gene>
    <name evidence="3" type="ORF">ERUC_LOCUS39405</name>
</gene>
<dbReference type="AlphaFoldDB" id="A0ABC8LSW0"/>
<dbReference type="PANTHER" id="PTHR31385">
    <property type="entry name" value="PUTATIVE (DUF220)-RELATED"/>
    <property type="match status" value="1"/>
</dbReference>
<dbReference type="InterPro" id="IPR003863">
    <property type="entry name" value="DUF220"/>
</dbReference>
<evidence type="ECO:0000313" key="3">
    <source>
        <dbReference type="EMBL" id="CAH8386922.1"/>
    </source>
</evidence>
<comment type="caution">
    <text evidence="3">The sequence shown here is derived from an EMBL/GenBank/DDBJ whole genome shotgun (WGS) entry which is preliminary data.</text>
</comment>
<dbReference type="Proteomes" id="UP001642260">
    <property type="component" value="Unassembled WGS sequence"/>
</dbReference>
<feature type="domain" description="DUF220" evidence="2">
    <location>
        <begin position="104"/>
        <end position="176"/>
    </location>
</feature>
<protein>
    <recommendedName>
        <fullName evidence="2">DUF220 domain-containing protein</fullName>
    </recommendedName>
</protein>